<dbReference type="Proteomes" id="UP000002457">
    <property type="component" value="Chromosome"/>
</dbReference>
<accession>B8GKI9</accession>
<keyword evidence="1" id="KW-0472">Membrane</keyword>
<feature type="transmembrane region" description="Helical" evidence="1">
    <location>
        <begin position="217"/>
        <end position="238"/>
    </location>
</feature>
<feature type="transmembrane region" description="Helical" evidence="1">
    <location>
        <begin position="44"/>
        <end position="64"/>
    </location>
</feature>
<protein>
    <submittedName>
        <fullName evidence="2">Uncharacterized protein</fullName>
    </submittedName>
</protein>
<proteinExistence type="predicted"/>
<feature type="transmembrane region" description="Helical" evidence="1">
    <location>
        <begin position="133"/>
        <end position="152"/>
    </location>
</feature>
<dbReference type="HOGENOM" id="CLU_1060126_0_0_2"/>
<feature type="transmembrane region" description="Helical" evidence="1">
    <location>
        <begin position="102"/>
        <end position="121"/>
    </location>
</feature>
<evidence type="ECO:0000313" key="2">
    <source>
        <dbReference type="EMBL" id="ACL15872.1"/>
    </source>
</evidence>
<name>B8GKI9_METPE</name>
<feature type="transmembrane region" description="Helical" evidence="1">
    <location>
        <begin position="158"/>
        <end position="175"/>
    </location>
</feature>
<dbReference type="KEGG" id="mpl:Mpal_0499"/>
<dbReference type="STRING" id="521011.Mpal_0499"/>
<gene>
    <name evidence="2" type="ordered locus">Mpal_0499</name>
</gene>
<evidence type="ECO:0000256" key="1">
    <source>
        <dbReference type="SAM" id="Phobius"/>
    </source>
</evidence>
<keyword evidence="3" id="KW-1185">Reference proteome</keyword>
<sequence precursor="true">MVSRWYRPGLAFFSLLLAGSLGLLLAVLLLPSHTFDGYGTVSNGLQLLTSIACLIVCVSAYIFWSRDLLLIYAGFAFGGWTLANTFWYAYTLIIGPTLMYPTVSEAGFLGVFLFLASGYLEVFPSSAWSLPRLGGFAICLIILLSVPVYLIIQLGLTLSTGVTLLFFFFGGYLLLVSLSRQVYEERFLFAGTLMVIVAHLIYAVREAAYPDFWLFRIVGPLVVLSFCLLEIGLLQRIWEGRI</sequence>
<dbReference type="AlphaFoldDB" id="B8GKI9"/>
<feature type="transmembrane region" description="Helical" evidence="1">
    <location>
        <begin position="69"/>
        <end position="90"/>
    </location>
</feature>
<keyword evidence="1" id="KW-0812">Transmembrane</keyword>
<dbReference type="EMBL" id="CP001338">
    <property type="protein sequence ID" value="ACL15872.1"/>
    <property type="molecule type" value="Genomic_DNA"/>
</dbReference>
<feature type="transmembrane region" description="Helical" evidence="1">
    <location>
        <begin position="187"/>
        <end position="205"/>
    </location>
</feature>
<keyword evidence="1" id="KW-1133">Transmembrane helix</keyword>
<organism evidence="2 3">
    <name type="scientific">Methanosphaerula palustris (strain ATCC BAA-1556 / DSM 19958 / E1-9c)</name>
    <dbReference type="NCBI Taxonomy" id="521011"/>
    <lineage>
        <taxon>Archaea</taxon>
        <taxon>Methanobacteriati</taxon>
        <taxon>Methanobacteriota</taxon>
        <taxon>Stenosarchaea group</taxon>
        <taxon>Methanomicrobia</taxon>
        <taxon>Methanomicrobiales</taxon>
        <taxon>Methanoregulaceae</taxon>
        <taxon>Methanosphaerula</taxon>
    </lineage>
</organism>
<evidence type="ECO:0000313" key="3">
    <source>
        <dbReference type="Proteomes" id="UP000002457"/>
    </source>
</evidence>
<dbReference type="eggNOG" id="arCOG09436">
    <property type="taxonomic scope" value="Archaea"/>
</dbReference>
<reference evidence="2 3" key="1">
    <citation type="journal article" date="2015" name="Genome Announc.">
        <title>Complete Genome Sequence of Methanosphaerula palustris E1-9CT, a Hydrogenotrophic Methanogen Isolated from a Minerotrophic Fen Peatland.</title>
        <authorList>
            <person name="Cadillo-Quiroz H."/>
            <person name="Browne P."/>
            <person name="Kyrpides N."/>
            <person name="Woyke T."/>
            <person name="Goodwin L."/>
            <person name="Detter C."/>
            <person name="Yavitt J.B."/>
            <person name="Zinder S.H."/>
        </authorList>
    </citation>
    <scope>NUCLEOTIDE SEQUENCE [LARGE SCALE GENOMIC DNA]</scope>
    <source>
        <strain evidence="3">ATCC BAA-1556 / DSM 19958 / E1-9c</strain>
    </source>
</reference>